<evidence type="ECO:0000256" key="7">
    <source>
        <dbReference type="ARBA" id="ARBA00022617"/>
    </source>
</evidence>
<dbReference type="CDD" id="cd00693">
    <property type="entry name" value="secretory_peroxidase"/>
    <property type="match status" value="2"/>
</dbReference>
<dbReference type="InterPro" id="IPR010255">
    <property type="entry name" value="Haem_peroxidase_sf"/>
</dbReference>
<dbReference type="Gene3D" id="1.10.420.10">
    <property type="entry name" value="Peroxidase, domain 2"/>
    <property type="match status" value="2"/>
</dbReference>
<keyword evidence="7" id="KW-0349">Heme</keyword>
<feature type="binding site" evidence="18">
    <location>
        <position position="73"/>
    </location>
    <ligand>
        <name>Ca(2+)</name>
        <dbReference type="ChEBI" id="CHEBI:29108"/>
        <label>1</label>
    </ligand>
</feature>
<keyword evidence="11" id="KW-0560">Oxidoreductase</keyword>
<evidence type="ECO:0000256" key="19">
    <source>
        <dbReference type="PIRSR" id="PIRSR600823-4"/>
    </source>
</evidence>
<comment type="function">
    <text evidence="15">Suggested to catalyze the deposition of the aromatic residues of suberin on the cell wall and thus play a role in cell-suberization.</text>
</comment>
<dbReference type="PRINTS" id="PR00461">
    <property type="entry name" value="PLPEROXIDASE"/>
</dbReference>
<dbReference type="Gene3D" id="1.10.520.10">
    <property type="match status" value="2"/>
</dbReference>
<dbReference type="SUPFAM" id="SSF48113">
    <property type="entry name" value="Heme-dependent peroxidases"/>
    <property type="match status" value="2"/>
</dbReference>
<feature type="binding site" evidence="18">
    <location>
        <position position="87"/>
    </location>
    <ligand>
        <name>Ca(2+)</name>
        <dbReference type="ChEBI" id="CHEBI:29108"/>
        <label>1</label>
    </ligand>
</feature>
<evidence type="ECO:0000259" key="22">
    <source>
        <dbReference type="PROSITE" id="PS50873"/>
    </source>
</evidence>
<feature type="binding site" evidence="18">
    <location>
        <position position="66"/>
    </location>
    <ligand>
        <name>Ca(2+)</name>
        <dbReference type="ChEBI" id="CHEBI:29108"/>
        <label>1</label>
    </ligand>
</feature>
<dbReference type="InterPro" id="IPR019794">
    <property type="entry name" value="Peroxidases_AS"/>
</dbReference>
<evidence type="ECO:0000256" key="6">
    <source>
        <dbReference type="ARBA" id="ARBA00022559"/>
    </source>
</evidence>
<feature type="binding site" description="axial binding residue" evidence="18">
    <location>
        <position position="193"/>
    </location>
    <ligand>
        <name>heme b</name>
        <dbReference type="ChEBI" id="CHEBI:60344"/>
    </ligand>
    <ligandPart>
        <name>Fe</name>
        <dbReference type="ChEBI" id="CHEBI:18248"/>
    </ligandPart>
</feature>
<reference evidence="23 24" key="1">
    <citation type="submission" date="2020-09" db="EMBL/GenBank/DDBJ databases">
        <title>De no assembly of potato wild relative species, Solanum commersonii.</title>
        <authorList>
            <person name="Cho K."/>
        </authorList>
    </citation>
    <scope>NUCLEOTIDE SEQUENCE [LARGE SCALE GENOMIC DNA]</scope>
    <source>
        <strain evidence="23">LZ3.2</strain>
        <tissue evidence="23">Leaf</tissue>
    </source>
</reference>
<dbReference type="GO" id="GO:0006979">
    <property type="term" value="P:response to oxidative stress"/>
    <property type="evidence" value="ECO:0007669"/>
    <property type="project" value="InterPro"/>
</dbReference>
<dbReference type="GO" id="GO:0046872">
    <property type="term" value="F:metal ion binding"/>
    <property type="evidence" value="ECO:0007669"/>
    <property type="project" value="UniProtKB-KW"/>
</dbReference>
<evidence type="ECO:0000256" key="10">
    <source>
        <dbReference type="ARBA" id="ARBA00022837"/>
    </source>
</evidence>
<keyword evidence="24" id="KW-1185">Reference proteome</keyword>
<keyword evidence="9 21" id="KW-0732">Signal</keyword>
<dbReference type="GO" id="GO:0005576">
    <property type="term" value="C:extracellular region"/>
    <property type="evidence" value="ECO:0007669"/>
    <property type="project" value="UniProtKB-SubCell"/>
</dbReference>
<feature type="binding site" evidence="18">
    <location>
        <position position="245"/>
    </location>
    <ligand>
        <name>Ca(2+)</name>
        <dbReference type="ChEBI" id="CHEBI:29108"/>
        <label>2</label>
    </ligand>
</feature>
<dbReference type="EMBL" id="JACXVP010000010">
    <property type="protein sequence ID" value="KAG5582215.1"/>
    <property type="molecule type" value="Genomic_DNA"/>
</dbReference>
<evidence type="ECO:0000256" key="16">
    <source>
        <dbReference type="PIRSR" id="PIRSR600823-1"/>
    </source>
</evidence>
<evidence type="ECO:0000256" key="9">
    <source>
        <dbReference type="ARBA" id="ARBA00022729"/>
    </source>
</evidence>
<feature type="binding site" evidence="17">
    <location>
        <position position="163"/>
    </location>
    <ligand>
        <name>substrate</name>
    </ligand>
</feature>
<evidence type="ECO:0000256" key="2">
    <source>
        <dbReference type="ARBA" id="ARBA00002322"/>
    </source>
</evidence>
<feature type="disulfide bond" evidence="20">
    <location>
        <begin position="67"/>
        <end position="72"/>
    </location>
</feature>
<feature type="disulfide bond" evidence="20">
    <location>
        <begin position="34"/>
        <end position="114"/>
    </location>
</feature>
<feature type="site" description="Transition state stabilizer" evidence="19">
    <location>
        <position position="61"/>
    </location>
</feature>
<dbReference type="GO" id="GO:0140825">
    <property type="term" value="F:lactoperoxidase activity"/>
    <property type="evidence" value="ECO:0007669"/>
    <property type="project" value="UniProtKB-EC"/>
</dbReference>
<comment type="function">
    <text evidence="2">Removal of H(2)O(2), oxidation of toxic reductants, biosynthesis and degradation of lignin, suberization, auxin catabolism, response to environmental stresses such as wounding, pathogen attack and oxidative stress. These functions might be dependent on each isozyme/isoform in each plant tissue.</text>
</comment>
<feature type="binding site" evidence="18">
    <location>
        <position position="69"/>
    </location>
    <ligand>
        <name>Ca(2+)</name>
        <dbReference type="ChEBI" id="CHEBI:29108"/>
        <label>1</label>
    </ligand>
</feature>
<organism evidence="23 24">
    <name type="scientific">Solanum commersonii</name>
    <name type="common">Commerson's wild potato</name>
    <name type="synonym">Commerson's nightshade</name>
    <dbReference type="NCBI Taxonomy" id="4109"/>
    <lineage>
        <taxon>Eukaryota</taxon>
        <taxon>Viridiplantae</taxon>
        <taxon>Streptophyta</taxon>
        <taxon>Embryophyta</taxon>
        <taxon>Tracheophyta</taxon>
        <taxon>Spermatophyta</taxon>
        <taxon>Magnoliopsida</taxon>
        <taxon>eudicotyledons</taxon>
        <taxon>Gunneridae</taxon>
        <taxon>Pentapetalae</taxon>
        <taxon>asterids</taxon>
        <taxon>lamiids</taxon>
        <taxon>Solanales</taxon>
        <taxon>Solanaceae</taxon>
        <taxon>Solanoideae</taxon>
        <taxon>Solaneae</taxon>
        <taxon>Solanum</taxon>
    </lineage>
</organism>
<dbReference type="FunFam" id="1.10.420.10:FF:000001">
    <property type="entry name" value="Peroxidase"/>
    <property type="match status" value="1"/>
</dbReference>
<evidence type="ECO:0000256" key="20">
    <source>
        <dbReference type="PIRSR" id="PIRSR600823-5"/>
    </source>
</evidence>
<dbReference type="Pfam" id="PF00141">
    <property type="entry name" value="peroxidase"/>
    <property type="match status" value="2"/>
</dbReference>
<keyword evidence="6" id="KW-0575">Peroxidase</keyword>
<dbReference type="PROSITE" id="PS00436">
    <property type="entry name" value="PEROXIDASE_2"/>
    <property type="match status" value="1"/>
</dbReference>
<proteinExistence type="inferred from homology"/>
<feature type="signal peptide" evidence="21">
    <location>
        <begin position="1"/>
        <end position="23"/>
    </location>
</feature>
<evidence type="ECO:0000256" key="8">
    <source>
        <dbReference type="ARBA" id="ARBA00022723"/>
    </source>
</evidence>
<keyword evidence="12 18" id="KW-0408">Iron</keyword>
<comment type="subcellular location">
    <subcellularLocation>
        <location evidence="3">Secreted</location>
    </subcellularLocation>
</comment>
<evidence type="ECO:0000256" key="14">
    <source>
        <dbReference type="ARBA" id="ARBA00023180"/>
    </source>
</evidence>
<evidence type="ECO:0000256" key="5">
    <source>
        <dbReference type="ARBA" id="ARBA00012313"/>
    </source>
</evidence>
<feature type="disulfide bond" evidence="20">
    <location>
        <begin position="121"/>
        <end position="313"/>
    </location>
</feature>
<sequence>MASRSFLFIYVLVMFSLAGMAFSDLSDDFYHHICPKALPTIKRVVEDAVRKERRMGASLLRLHFHDCFVNGCDASILLDQTSTINSEKTSRANNNSARGFEVIDKIKSEVDKVCGRQVVSCADILAVAARDSVVALHGPSWKVKLGRRDSTTASRTAANDNIPTPFMDLPALIKNFKKQGLDEEDLVALSGSHTLGFAQCFTFRNRIYNETNIDPTFRRQRQANCPRSGGDSNLAPLDPTPALFDSKYFSDLRSKKGLLHSDQALFSGGKTDDLVEKYSKNLGMFSKDFAESMIKMGDIKPLTGKRGQIRVNCRKGCDASILLDQTATIDSEKTARPNNNSARGFEVIDRIKSEVDKVCGRPVVSCADILAVAARDSVVALHGPTWEVELGRRDSTTASRTTANNDIPTPLMDLPALIDNFKKQGLDEEDLVALSGGHTLGFAQCSTFRNRIYNEINNIDSTFASQRQANCPRSGGDSNLASLDPTSALFDSKYFSNLVSKKGLLHSDQALFSGGETDELVKTYSTNLRTFSKDFAKSMIKMGNIKLLTGNQGQIRVDCRKVN</sequence>
<dbReference type="EC" id="1.11.1.7" evidence="5"/>
<evidence type="ECO:0000256" key="1">
    <source>
        <dbReference type="ARBA" id="ARBA00000189"/>
    </source>
</evidence>
<dbReference type="InterPro" id="IPR002016">
    <property type="entry name" value="Haem_peroxidase"/>
</dbReference>
<protein>
    <recommendedName>
        <fullName evidence="5">peroxidase</fullName>
        <ecNumber evidence="5">1.11.1.7</ecNumber>
    </recommendedName>
</protein>
<dbReference type="Proteomes" id="UP000824120">
    <property type="component" value="Chromosome 10"/>
</dbReference>
<comment type="cofactor">
    <cofactor evidence="18">
        <name>Ca(2+)</name>
        <dbReference type="ChEBI" id="CHEBI:29108"/>
    </cofactor>
    <text evidence="18">Binds 2 calcium ions per subunit.</text>
</comment>
<dbReference type="PRINTS" id="PR00458">
    <property type="entry name" value="PEROXIDASE"/>
</dbReference>
<comment type="catalytic activity">
    <reaction evidence="1">
        <text>2 a phenolic donor + H2O2 = 2 a phenolic radical donor + 2 H2O</text>
        <dbReference type="Rhea" id="RHEA:56136"/>
        <dbReference type="ChEBI" id="CHEBI:15377"/>
        <dbReference type="ChEBI" id="CHEBI:16240"/>
        <dbReference type="ChEBI" id="CHEBI:139520"/>
        <dbReference type="ChEBI" id="CHEBI:139521"/>
        <dbReference type="EC" id="1.11.1.7"/>
    </reaction>
</comment>
<dbReference type="InterPro" id="IPR019793">
    <property type="entry name" value="Peroxidases_heam-ligand_BS"/>
</dbReference>
<dbReference type="FunFam" id="1.10.420.10:FF:000006">
    <property type="entry name" value="Peroxidase"/>
    <property type="match status" value="1"/>
</dbReference>
<feature type="domain" description="Plant heme peroxidase family profile" evidence="22">
    <location>
        <begin position="315"/>
        <end position="563"/>
    </location>
</feature>
<accession>A0A9J5X3B8</accession>
<comment type="caution">
    <text evidence="23">The sequence shown here is derived from an EMBL/GenBank/DDBJ whole genome shotgun (WGS) entry which is preliminary data.</text>
</comment>
<feature type="binding site" evidence="18">
    <location>
        <position position="75"/>
    </location>
    <ligand>
        <name>Ca(2+)</name>
        <dbReference type="ChEBI" id="CHEBI:29108"/>
        <label>1</label>
    </ligand>
</feature>
<feature type="binding site" evidence="18">
    <location>
        <position position="238"/>
    </location>
    <ligand>
        <name>Ca(2+)</name>
        <dbReference type="ChEBI" id="CHEBI:29108"/>
        <label>2</label>
    </ligand>
</feature>
<dbReference type="GO" id="GO:0042744">
    <property type="term" value="P:hydrogen peroxide catabolic process"/>
    <property type="evidence" value="ECO:0007669"/>
    <property type="project" value="InterPro"/>
</dbReference>
<comment type="similarity">
    <text evidence="4">Belongs to the peroxidase family. Ascorbate peroxidase subfamily.</text>
</comment>
<dbReference type="InterPro" id="IPR000823">
    <property type="entry name" value="Peroxidase_pln"/>
</dbReference>
<comment type="cofactor">
    <cofactor evidence="18">
        <name>heme b</name>
        <dbReference type="ChEBI" id="CHEBI:60344"/>
    </cofactor>
    <text evidence="18">Binds 1 heme b (iron(II)-protoporphyrin IX) group per subunit.</text>
</comment>
<dbReference type="PROSITE" id="PS50873">
    <property type="entry name" value="PEROXIDASE_4"/>
    <property type="match status" value="2"/>
</dbReference>
<gene>
    <name evidence="23" type="ORF">H5410_052842</name>
</gene>
<feature type="chain" id="PRO_5039944871" description="peroxidase" evidence="21">
    <location>
        <begin position="24"/>
        <end position="563"/>
    </location>
</feature>
<evidence type="ECO:0000313" key="23">
    <source>
        <dbReference type="EMBL" id="KAG5582215.1"/>
    </source>
</evidence>
<evidence type="ECO:0000256" key="4">
    <source>
        <dbReference type="ARBA" id="ARBA00006873"/>
    </source>
</evidence>
<evidence type="ECO:0000256" key="18">
    <source>
        <dbReference type="PIRSR" id="PIRSR600823-3"/>
    </source>
</evidence>
<evidence type="ECO:0000313" key="24">
    <source>
        <dbReference type="Proteomes" id="UP000824120"/>
    </source>
</evidence>
<evidence type="ECO:0000256" key="13">
    <source>
        <dbReference type="ARBA" id="ARBA00023157"/>
    </source>
</evidence>
<dbReference type="PROSITE" id="PS00435">
    <property type="entry name" value="PEROXIDASE_1"/>
    <property type="match status" value="2"/>
</dbReference>
<dbReference type="OrthoDB" id="2113341at2759"/>
<keyword evidence="14" id="KW-0325">Glycoprotein</keyword>
<dbReference type="FunFam" id="1.10.520.10:FF:000009">
    <property type="entry name" value="Peroxidase"/>
    <property type="match status" value="1"/>
</dbReference>
<evidence type="ECO:0000256" key="17">
    <source>
        <dbReference type="PIRSR" id="PIRSR600823-2"/>
    </source>
</evidence>
<keyword evidence="8 18" id="KW-0479">Metal-binding</keyword>
<evidence type="ECO:0000256" key="21">
    <source>
        <dbReference type="SAM" id="SignalP"/>
    </source>
</evidence>
<evidence type="ECO:0000256" key="12">
    <source>
        <dbReference type="ARBA" id="ARBA00023004"/>
    </source>
</evidence>
<feature type="disulfide bond" evidence="20">
    <location>
        <begin position="200"/>
        <end position="225"/>
    </location>
</feature>
<feature type="active site" description="Proton acceptor" evidence="16">
    <location>
        <position position="65"/>
    </location>
</feature>
<dbReference type="PANTHER" id="PTHR31388:SF126">
    <property type="entry name" value="PEROXIDASE"/>
    <property type="match status" value="1"/>
</dbReference>
<dbReference type="PANTHER" id="PTHR31388">
    <property type="entry name" value="PEROXIDASE 72-RELATED"/>
    <property type="match status" value="1"/>
</dbReference>
<dbReference type="InterPro" id="IPR033905">
    <property type="entry name" value="Secretory_peroxidase"/>
</dbReference>
<name>A0A9J5X3B8_SOLCO</name>
<dbReference type="AlphaFoldDB" id="A0A9J5X3B8"/>
<dbReference type="GO" id="GO:0020037">
    <property type="term" value="F:heme binding"/>
    <property type="evidence" value="ECO:0007669"/>
    <property type="project" value="InterPro"/>
</dbReference>
<evidence type="ECO:0000256" key="11">
    <source>
        <dbReference type="ARBA" id="ARBA00023002"/>
    </source>
</evidence>
<evidence type="ECO:0000256" key="3">
    <source>
        <dbReference type="ARBA" id="ARBA00004613"/>
    </source>
</evidence>
<keyword evidence="13 20" id="KW-1015">Disulfide bond</keyword>
<feature type="domain" description="Plant heme peroxidase family profile" evidence="22">
    <location>
        <begin position="24"/>
        <end position="317"/>
    </location>
</feature>
<evidence type="ECO:0000256" key="15">
    <source>
        <dbReference type="ARBA" id="ARBA00053519"/>
    </source>
</evidence>
<feature type="binding site" evidence="18">
    <location>
        <position position="71"/>
    </location>
    <ligand>
        <name>Ca(2+)</name>
        <dbReference type="ChEBI" id="CHEBI:29108"/>
        <label>1</label>
    </ligand>
</feature>
<feature type="binding site" evidence="18">
    <location>
        <position position="194"/>
    </location>
    <ligand>
        <name>Ca(2+)</name>
        <dbReference type="ChEBI" id="CHEBI:29108"/>
        <label>2</label>
    </ligand>
</feature>
<keyword evidence="10 18" id="KW-0106">Calcium</keyword>